<keyword evidence="1" id="KW-0696">RNA-directed RNA polymerase</keyword>
<reference evidence="4 5" key="1">
    <citation type="journal article" date="2016" name="Mol. Biol. Evol.">
        <title>Comparative Genomics of Early-Diverging Mushroom-Forming Fungi Provides Insights into the Origins of Lignocellulose Decay Capabilities.</title>
        <authorList>
            <person name="Nagy L.G."/>
            <person name="Riley R."/>
            <person name="Tritt A."/>
            <person name="Adam C."/>
            <person name="Daum C."/>
            <person name="Floudas D."/>
            <person name="Sun H."/>
            <person name="Yadav J.S."/>
            <person name="Pangilinan J."/>
            <person name="Larsson K.H."/>
            <person name="Matsuura K."/>
            <person name="Barry K."/>
            <person name="Labutti K."/>
            <person name="Kuo R."/>
            <person name="Ohm R.A."/>
            <person name="Bhattacharya S.S."/>
            <person name="Shirouzu T."/>
            <person name="Yoshinaga Y."/>
            <person name="Martin F.M."/>
            <person name="Grigoriev I.V."/>
            <person name="Hibbett D.S."/>
        </authorList>
    </citation>
    <scope>NUCLEOTIDE SEQUENCE [LARGE SCALE GENOMIC DNA]</scope>
    <source>
        <strain evidence="4 5">HHB12733</strain>
    </source>
</reference>
<evidence type="ECO:0000259" key="3">
    <source>
        <dbReference type="Pfam" id="PF05183"/>
    </source>
</evidence>
<name>A0A165JKD4_9BASI</name>
<dbReference type="AlphaFoldDB" id="A0A165JKD4"/>
<dbReference type="GO" id="GO:0003723">
    <property type="term" value="F:RNA binding"/>
    <property type="evidence" value="ECO:0007669"/>
    <property type="project" value="UniProtKB-KW"/>
</dbReference>
<gene>
    <name evidence="4" type="ORF">CALCODRAFT_303732</name>
</gene>
<dbReference type="Pfam" id="PF05183">
    <property type="entry name" value="RdRP"/>
    <property type="match status" value="1"/>
</dbReference>
<sequence>MNQPNDASCTATETSPSHLEDAHRHVSTRPLPEQTPPKTDENMTKAAKRRKTSTPSFDRASATDSNARNTHGHAEEHPEPPAAPRAEAPAGRPISKYFILAHDREAVQQFDENKVPFGIQWELARLQVLRGMSWKNVCHTVTTAIHDKRLDGSCANDGPKLPSLLPKPESKAKSWKKETPVLQAAFANERSVREAWSVLDEEQNVTAGARDGLDGSELEPDVFHGKAHFLALVEWKNTKPEIHLQPPQLGPSTRLARRFGSRRFIRMKDNGTAALEKRMAFYLQKFVFMGRVYRAFFEREGTVHLVETNENYDGRKPDKHQGDHYRLPFFRFIDWHNPMQLNTDQTMTKWASRFALALSTTVPGVRILPENVHFIRDEISMAHTGPGKPASQHQLTDGCGFINGTAMRLIAQQLGWKSTPAAIQARFGGAKGMFLLRPEPGESRKALHKVFDFEGPPAIWIRDSQLKIQYGPPDQWDPAMLTVDVVKHSYLRCPARLSAEALVVLADRGVSPSVLIENLRNCVTDEVDSLTGVKSEEPFGLRMTMDNGGKTIAERLKRIAIGTARAQGLGDEASDFMDDEEFDQKEDRSTAWWRDEISGCPSSIEESAMDVLDSGFTLQSCSYLRRKVQRVLEQRLTSVISRHKISVDSSAQAFAVPCPLPGDLLKPGQVCLHMSQCVNDPNTGLPTSVITGPVLLVRHPCKLPTDIQLVEAVACDELRHWTDVVITSIDRSQPRSLLSKLAGGDYDGDSVSIHWDATLIKGFRNASDEFLEPPSRVEGFFKKSTGTVQEFLETGPVTDVQREIEVQEVLLASLRYPGPGLWSTFHDQAVYRWGLKHVTSVTLAYIFTTCLDGAKSGLRVEPDVEKAFRAEFARLYPPEWKMAEEIQKPNFKCDPKKRGQVVKEDFIMEQLRIEGEKLYKEHLDAYVKKCMEIKPEIDPDLAAPWESFKRTGDEIGANSKEIIKAEVKAIEKHVKLIWAQHQEALRRRKDNKDGAEHGFASLHITTRQDLLRGVSAAFAAGPPADTVPFLTSTRQLETVRASAAYYLDWHLNKDPRNGPADRGTDFPFTVAMRALCGIKAQARGTGTGFKVLTQDTYDAMTLHSRAKKLVVSRA</sequence>
<dbReference type="STRING" id="1353952.A0A165JKD4"/>
<feature type="region of interest" description="Disordered" evidence="2">
    <location>
        <begin position="1"/>
        <end position="89"/>
    </location>
</feature>
<dbReference type="EMBL" id="KV423919">
    <property type="protein sequence ID" value="KZT61949.1"/>
    <property type="molecule type" value="Genomic_DNA"/>
</dbReference>
<dbReference type="PANTHER" id="PTHR23079:SF55">
    <property type="entry name" value="RNA-DIRECTED RNA POLYMERASE"/>
    <property type="match status" value="1"/>
</dbReference>
<dbReference type="GO" id="GO:0030422">
    <property type="term" value="P:siRNA processing"/>
    <property type="evidence" value="ECO:0007669"/>
    <property type="project" value="TreeGrafter"/>
</dbReference>
<organism evidence="4 5">
    <name type="scientific">Calocera cornea HHB12733</name>
    <dbReference type="NCBI Taxonomy" id="1353952"/>
    <lineage>
        <taxon>Eukaryota</taxon>
        <taxon>Fungi</taxon>
        <taxon>Dikarya</taxon>
        <taxon>Basidiomycota</taxon>
        <taxon>Agaricomycotina</taxon>
        <taxon>Dacrymycetes</taxon>
        <taxon>Dacrymycetales</taxon>
        <taxon>Dacrymycetaceae</taxon>
        <taxon>Calocera</taxon>
    </lineage>
</organism>
<feature type="domain" description="RDRP core" evidence="3">
    <location>
        <begin position="239"/>
        <end position="912"/>
    </location>
</feature>
<feature type="compositionally biased region" description="Polar residues" evidence="2">
    <location>
        <begin position="1"/>
        <end position="17"/>
    </location>
</feature>
<evidence type="ECO:0000256" key="1">
    <source>
        <dbReference type="RuleBase" id="RU363098"/>
    </source>
</evidence>
<keyword evidence="5" id="KW-1185">Reference proteome</keyword>
<keyword evidence="1" id="KW-0694">RNA-binding</keyword>
<keyword evidence="1" id="KW-0548">Nucleotidyltransferase</keyword>
<comment type="catalytic activity">
    <reaction evidence="1">
        <text>RNA(n) + a ribonucleoside 5'-triphosphate = RNA(n+1) + diphosphate</text>
        <dbReference type="Rhea" id="RHEA:21248"/>
        <dbReference type="Rhea" id="RHEA-COMP:14527"/>
        <dbReference type="Rhea" id="RHEA-COMP:17342"/>
        <dbReference type="ChEBI" id="CHEBI:33019"/>
        <dbReference type="ChEBI" id="CHEBI:61557"/>
        <dbReference type="ChEBI" id="CHEBI:140395"/>
        <dbReference type="EC" id="2.7.7.48"/>
    </reaction>
</comment>
<keyword evidence="1" id="KW-0808">Transferase</keyword>
<dbReference type="OrthoDB" id="10055769at2759"/>
<dbReference type="Proteomes" id="UP000076842">
    <property type="component" value="Unassembled WGS sequence"/>
</dbReference>
<dbReference type="EC" id="2.7.7.48" evidence="1"/>
<dbReference type="InterPro" id="IPR057596">
    <property type="entry name" value="RDRP_core"/>
</dbReference>
<evidence type="ECO:0000313" key="4">
    <source>
        <dbReference type="EMBL" id="KZT61949.1"/>
    </source>
</evidence>
<evidence type="ECO:0000313" key="5">
    <source>
        <dbReference type="Proteomes" id="UP000076842"/>
    </source>
</evidence>
<dbReference type="InterPro" id="IPR007855">
    <property type="entry name" value="RDRP"/>
</dbReference>
<accession>A0A165JKD4</accession>
<proteinExistence type="inferred from homology"/>
<dbReference type="PANTHER" id="PTHR23079">
    <property type="entry name" value="RNA-DEPENDENT RNA POLYMERASE"/>
    <property type="match status" value="1"/>
</dbReference>
<protein>
    <recommendedName>
        <fullName evidence="1">RNA-dependent RNA polymerase</fullName>
        <ecNumber evidence="1">2.7.7.48</ecNumber>
    </recommendedName>
</protein>
<dbReference type="InParanoid" id="A0A165JKD4"/>
<evidence type="ECO:0000256" key="2">
    <source>
        <dbReference type="SAM" id="MobiDB-lite"/>
    </source>
</evidence>
<dbReference type="GO" id="GO:0003968">
    <property type="term" value="F:RNA-directed RNA polymerase activity"/>
    <property type="evidence" value="ECO:0007669"/>
    <property type="project" value="UniProtKB-KW"/>
</dbReference>
<comment type="similarity">
    <text evidence="1">Belongs to the RdRP family.</text>
</comment>
<dbReference type="GO" id="GO:0031380">
    <property type="term" value="C:nuclear RNA-directed RNA polymerase complex"/>
    <property type="evidence" value="ECO:0007669"/>
    <property type="project" value="TreeGrafter"/>
</dbReference>